<dbReference type="InterPro" id="IPR014143">
    <property type="entry name" value="NHEJ_ligase_prk"/>
</dbReference>
<evidence type="ECO:0000256" key="8">
    <source>
        <dbReference type="ARBA" id="ARBA00022741"/>
    </source>
</evidence>
<evidence type="ECO:0000256" key="14">
    <source>
        <dbReference type="ARBA" id="ARBA00023125"/>
    </source>
</evidence>
<protein>
    <recommendedName>
        <fullName evidence="2">DNA ligase (ATP)</fullName>
        <ecNumber evidence="2">6.5.1.1</ecNumber>
    </recommendedName>
    <alternativeName>
        <fullName evidence="19">NHEJ DNA polymerase</fullName>
    </alternativeName>
</protein>
<dbReference type="CDD" id="cd07906">
    <property type="entry name" value="Adenylation_DNA_ligase_LigD_LigC"/>
    <property type="match status" value="1"/>
</dbReference>
<dbReference type="NCBIfam" id="TIGR02776">
    <property type="entry name" value="NHEJ_ligase_prk"/>
    <property type="match status" value="1"/>
</dbReference>
<keyword evidence="7" id="KW-0479">Metal-binding</keyword>
<dbReference type="NCBIfam" id="TIGR02779">
    <property type="entry name" value="NHEJ_ligase_lig"/>
    <property type="match status" value="1"/>
</dbReference>
<reference evidence="22 23" key="1">
    <citation type="submission" date="2016-10" db="EMBL/GenBank/DDBJ databases">
        <authorList>
            <person name="de Groot N.N."/>
        </authorList>
    </citation>
    <scope>NUCLEOTIDE SEQUENCE [LARGE SCALE GENOMIC DNA]</scope>
    <source>
        <strain evidence="22 23">DSM 23042</strain>
    </source>
</reference>
<dbReference type="Gene3D" id="3.90.920.10">
    <property type="entry name" value="DNA primase, PRIM domain"/>
    <property type="match status" value="1"/>
</dbReference>
<evidence type="ECO:0000256" key="2">
    <source>
        <dbReference type="ARBA" id="ARBA00012727"/>
    </source>
</evidence>
<comment type="catalytic activity">
    <reaction evidence="20">
        <text>ATP + (deoxyribonucleotide)n-3'-hydroxyl + 5'-phospho-(deoxyribonucleotide)m = (deoxyribonucleotide)n+m + AMP + diphosphate.</text>
        <dbReference type="EC" id="6.5.1.1"/>
    </reaction>
</comment>
<keyword evidence="13" id="KW-0239">DNA-directed DNA polymerase</keyword>
<dbReference type="STRING" id="641238.SAMN04490244_104344"/>
<evidence type="ECO:0000256" key="13">
    <source>
        <dbReference type="ARBA" id="ARBA00022932"/>
    </source>
</evidence>
<dbReference type="GO" id="GO:0003910">
    <property type="term" value="F:DNA ligase (ATP) activity"/>
    <property type="evidence" value="ECO:0007669"/>
    <property type="project" value="UniProtKB-EC"/>
</dbReference>
<evidence type="ECO:0000256" key="5">
    <source>
        <dbReference type="ARBA" id="ARBA00022695"/>
    </source>
</evidence>
<dbReference type="InterPro" id="IPR012310">
    <property type="entry name" value="DNA_ligase_ATP-dep_cent"/>
</dbReference>
<dbReference type="Gene3D" id="2.40.50.140">
    <property type="entry name" value="Nucleic acid-binding proteins"/>
    <property type="match status" value="1"/>
</dbReference>
<evidence type="ECO:0000256" key="16">
    <source>
        <dbReference type="ARBA" id="ARBA00023204"/>
    </source>
</evidence>
<dbReference type="InterPro" id="IPR014145">
    <property type="entry name" value="LigD_pol_dom"/>
</dbReference>
<dbReference type="InterPro" id="IPR033651">
    <property type="entry name" value="PaeLigD_Pol-like"/>
</dbReference>
<dbReference type="InterPro" id="IPR052171">
    <property type="entry name" value="NHEJ_LigD"/>
</dbReference>
<evidence type="ECO:0000256" key="17">
    <source>
        <dbReference type="ARBA" id="ARBA00023211"/>
    </source>
</evidence>
<evidence type="ECO:0000256" key="4">
    <source>
        <dbReference type="ARBA" id="ARBA00022679"/>
    </source>
</evidence>
<evidence type="ECO:0000256" key="18">
    <source>
        <dbReference type="ARBA" id="ARBA00023268"/>
    </source>
</evidence>
<dbReference type="PROSITE" id="PS50160">
    <property type="entry name" value="DNA_LIGASE_A3"/>
    <property type="match status" value="1"/>
</dbReference>
<dbReference type="GO" id="GO:0046872">
    <property type="term" value="F:metal ion binding"/>
    <property type="evidence" value="ECO:0007669"/>
    <property type="project" value="UniProtKB-KW"/>
</dbReference>
<keyword evidence="5" id="KW-0548">Nucleotidyltransferase</keyword>
<dbReference type="Pfam" id="PF01068">
    <property type="entry name" value="DNA_ligase_A_M"/>
    <property type="match status" value="1"/>
</dbReference>
<dbReference type="PANTHER" id="PTHR42705">
    <property type="entry name" value="BIFUNCTIONAL NON-HOMOLOGOUS END JOINING PROTEIN LIGD"/>
    <property type="match status" value="1"/>
</dbReference>
<keyword evidence="17" id="KW-0464">Manganese</keyword>
<dbReference type="CDD" id="cd07971">
    <property type="entry name" value="OBF_DNA_ligase_LigD"/>
    <property type="match status" value="1"/>
</dbReference>
<dbReference type="GO" id="GO:0006281">
    <property type="term" value="P:DNA repair"/>
    <property type="evidence" value="ECO:0007669"/>
    <property type="project" value="UniProtKB-KW"/>
</dbReference>
<evidence type="ECO:0000256" key="9">
    <source>
        <dbReference type="ARBA" id="ARBA00022763"/>
    </source>
</evidence>
<keyword evidence="4" id="KW-0808">Transferase</keyword>
<dbReference type="Pfam" id="PF04679">
    <property type="entry name" value="DNA_ligase_A_C"/>
    <property type="match status" value="1"/>
</dbReference>
<evidence type="ECO:0000256" key="6">
    <source>
        <dbReference type="ARBA" id="ARBA00022722"/>
    </source>
</evidence>
<dbReference type="InterPro" id="IPR014144">
    <property type="entry name" value="LigD_PE_domain"/>
</dbReference>
<keyword evidence="18" id="KW-0511">Multifunctional enzyme</keyword>
<evidence type="ECO:0000256" key="3">
    <source>
        <dbReference type="ARBA" id="ARBA00022598"/>
    </source>
</evidence>
<dbReference type="SUPFAM" id="SSF50249">
    <property type="entry name" value="Nucleic acid-binding proteins"/>
    <property type="match status" value="1"/>
</dbReference>
<evidence type="ECO:0000256" key="1">
    <source>
        <dbReference type="ARBA" id="ARBA00001936"/>
    </source>
</evidence>
<dbReference type="GO" id="GO:0003677">
    <property type="term" value="F:DNA binding"/>
    <property type="evidence" value="ECO:0007669"/>
    <property type="project" value="UniProtKB-KW"/>
</dbReference>
<evidence type="ECO:0000256" key="19">
    <source>
        <dbReference type="ARBA" id="ARBA00029943"/>
    </source>
</evidence>
<keyword evidence="14" id="KW-0238">DNA-binding</keyword>
<dbReference type="GO" id="GO:0006310">
    <property type="term" value="P:DNA recombination"/>
    <property type="evidence" value="ECO:0007669"/>
    <property type="project" value="UniProtKB-KW"/>
</dbReference>
<dbReference type="Pfam" id="PF21686">
    <property type="entry name" value="LigD_Prim-Pol"/>
    <property type="match status" value="1"/>
</dbReference>
<keyword evidence="9" id="KW-0227">DNA damage</keyword>
<organism evidence="22 23">
    <name type="scientific">Tranquillimonas rosea</name>
    <dbReference type="NCBI Taxonomy" id="641238"/>
    <lineage>
        <taxon>Bacteria</taxon>
        <taxon>Pseudomonadati</taxon>
        <taxon>Pseudomonadota</taxon>
        <taxon>Alphaproteobacteria</taxon>
        <taxon>Rhodobacterales</taxon>
        <taxon>Roseobacteraceae</taxon>
        <taxon>Tranquillimonas</taxon>
    </lineage>
</organism>
<dbReference type="AlphaFoldDB" id="A0A1H9TS62"/>
<evidence type="ECO:0000256" key="12">
    <source>
        <dbReference type="ARBA" id="ARBA00022840"/>
    </source>
</evidence>
<evidence type="ECO:0000256" key="10">
    <source>
        <dbReference type="ARBA" id="ARBA00022801"/>
    </source>
</evidence>
<gene>
    <name evidence="22" type="ORF">SAMN04490244_104344</name>
</gene>
<keyword evidence="3 22" id="KW-0436">Ligase</keyword>
<dbReference type="CDD" id="cd04862">
    <property type="entry name" value="PaeLigD_Pol_like"/>
    <property type="match status" value="1"/>
</dbReference>
<evidence type="ECO:0000256" key="7">
    <source>
        <dbReference type="ARBA" id="ARBA00022723"/>
    </source>
</evidence>
<keyword evidence="12" id="KW-0067">ATP-binding</keyword>
<evidence type="ECO:0000256" key="11">
    <source>
        <dbReference type="ARBA" id="ARBA00022839"/>
    </source>
</evidence>
<dbReference type="GO" id="GO:0003887">
    <property type="term" value="F:DNA-directed DNA polymerase activity"/>
    <property type="evidence" value="ECO:0007669"/>
    <property type="project" value="UniProtKB-KW"/>
</dbReference>
<dbReference type="InterPro" id="IPR012309">
    <property type="entry name" value="DNA_ligase_ATP-dep_C"/>
</dbReference>
<dbReference type="Proteomes" id="UP000198885">
    <property type="component" value="Unassembled WGS sequence"/>
</dbReference>
<keyword evidence="8" id="KW-0547">Nucleotide-binding</keyword>
<dbReference type="GO" id="GO:0005524">
    <property type="term" value="F:ATP binding"/>
    <property type="evidence" value="ECO:0007669"/>
    <property type="project" value="UniProtKB-KW"/>
</dbReference>
<dbReference type="OrthoDB" id="9802472at2"/>
<keyword evidence="6" id="KW-0540">Nuclease</keyword>
<proteinExistence type="predicted"/>
<dbReference type="Pfam" id="PF13298">
    <property type="entry name" value="LigD_N"/>
    <property type="match status" value="1"/>
</dbReference>
<dbReference type="EMBL" id="FOGU01000004">
    <property type="protein sequence ID" value="SER99966.1"/>
    <property type="molecule type" value="Genomic_DNA"/>
</dbReference>
<dbReference type="SUPFAM" id="SSF56091">
    <property type="entry name" value="DNA ligase/mRNA capping enzyme, catalytic domain"/>
    <property type="match status" value="1"/>
</dbReference>
<sequence>MPDPLALYTAKRDFERTSEPQVDAAPAVGAGLTFCVQKHDASTLHYDLRLEWDGVLWSWAVTKGPSADPSDKRLAVRTEDHPLDYATFEGTIPKKEYGGGTVMLWDFGTWEPLHDPAEGIASGKLHLRLHGGKMTGGWALVRMREQEKNWLLIKEKDAAAGAADSLTKGTARSVKTGRSMKAIAAGETAEDVLERPGEAGQSGARPAFRDAQLATLVDAAPEGDGWWHETKLDGYRCLVALGRGGPAFYTRNGKDWSDRFADLAPAMGALSCADALIDGEVMAAGAGRSAFSALQRALSEGGALEFFAFDLLALDGVDLTGEPLVARRAQLEKLFAGAPEALRLTDYVRGQGAEVHDAACRAGAEGIVSKKVDAPYRGGRGRTWRKVKCTRRQEFVVGGYTPSDKAGRPFASLLMGAWEGDDLVYRGRVGTGFGMRDFEELPDRWSERKTPPFADVPGEIARDAVWLTPALVAEVEFTELTADGHIRHGSFQGVRSDKAAKEVRMETPESATVEVAGVEITHADRVIYPDAGVTKADLARYVASAGPRMIEIVGHRPLALLRHPQGIGEDGFFQKHPGRGWPDAMQRIEIEESDGDTGTYLYATRTEALVEAVQMGTVEVHMWGARTDRLERPDRLVFDLDPDEGLGWADVRATATDVRDRLDRLGLTSGALVTGGKGVHVWVPLRRDNGWETVKLFAKTLAHVMAEAAPDRYTATMSKAKRKGRVFIDWLRNERGATAICPYSPRAREGAPVAVPVTWDQLEKLDAPGGFTLSDASDWWPERCPYLDLLDSKQAITDATVEKLEKMR</sequence>
<dbReference type="PANTHER" id="PTHR42705:SF2">
    <property type="entry name" value="BIFUNCTIONAL NON-HOMOLOGOUS END JOINING PROTEIN LIGD"/>
    <property type="match status" value="1"/>
</dbReference>
<evidence type="ECO:0000313" key="22">
    <source>
        <dbReference type="EMBL" id="SER99966.1"/>
    </source>
</evidence>
<dbReference type="InterPro" id="IPR014146">
    <property type="entry name" value="LigD_ligase_dom"/>
</dbReference>
<keyword evidence="23" id="KW-1185">Reference proteome</keyword>
<dbReference type="EC" id="6.5.1.1" evidence="2"/>
<dbReference type="Gene3D" id="3.30.1490.70">
    <property type="match status" value="1"/>
</dbReference>
<keyword evidence="10" id="KW-0378">Hydrolase</keyword>
<dbReference type="Gene3D" id="3.30.470.30">
    <property type="entry name" value="DNA ligase/mRNA capping enzyme"/>
    <property type="match status" value="1"/>
</dbReference>
<keyword evidence="11" id="KW-0269">Exonuclease</keyword>
<name>A0A1H9TS62_9RHOB</name>
<dbReference type="RefSeq" id="WP_092692216.1">
    <property type="nucleotide sequence ID" value="NZ_FOGU01000004.1"/>
</dbReference>
<feature type="domain" description="ATP-dependent DNA ligase family profile" evidence="21">
    <location>
        <begin position="306"/>
        <end position="434"/>
    </location>
</feature>
<accession>A0A1H9TS62</accession>
<keyword evidence="15" id="KW-0233">DNA recombination</keyword>
<comment type="cofactor">
    <cofactor evidence="1">
        <name>Mn(2+)</name>
        <dbReference type="ChEBI" id="CHEBI:29035"/>
    </cofactor>
</comment>
<evidence type="ECO:0000256" key="20">
    <source>
        <dbReference type="ARBA" id="ARBA00034003"/>
    </source>
</evidence>
<keyword evidence="16" id="KW-0234">DNA repair</keyword>
<evidence type="ECO:0000313" key="23">
    <source>
        <dbReference type="Proteomes" id="UP000198885"/>
    </source>
</evidence>
<dbReference type="GO" id="GO:0004527">
    <property type="term" value="F:exonuclease activity"/>
    <property type="evidence" value="ECO:0007669"/>
    <property type="project" value="UniProtKB-KW"/>
</dbReference>
<dbReference type="NCBIfam" id="TIGR02778">
    <property type="entry name" value="ligD_pol"/>
    <property type="match status" value="1"/>
</dbReference>
<dbReference type="InterPro" id="IPR012340">
    <property type="entry name" value="NA-bd_OB-fold"/>
</dbReference>
<dbReference type="NCBIfam" id="TIGR02777">
    <property type="entry name" value="LigD_PE_dom"/>
    <property type="match status" value="1"/>
</dbReference>
<evidence type="ECO:0000256" key="15">
    <source>
        <dbReference type="ARBA" id="ARBA00023172"/>
    </source>
</evidence>
<evidence type="ECO:0000259" key="21">
    <source>
        <dbReference type="PROSITE" id="PS50160"/>
    </source>
</evidence>